<accession>A0A9N9TMW7</accession>
<dbReference type="Proteomes" id="UP001153712">
    <property type="component" value="Chromosome 12"/>
</dbReference>
<proteinExistence type="predicted"/>
<evidence type="ECO:0000313" key="1">
    <source>
        <dbReference type="EMBL" id="CAG9856940.1"/>
    </source>
</evidence>
<gene>
    <name evidence="1" type="ORF">PHYEVI_LOCUS3351</name>
</gene>
<dbReference type="Pfam" id="PF05733">
    <property type="entry name" value="Tenui_N"/>
    <property type="match status" value="1"/>
</dbReference>
<evidence type="ECO:0000313" key="2">
    <source>
        <dbReference type="Proteomes" id="UP001153712"/>
    </source>
</evidence>
<reference evidence="1" key="1">
    <citation type="submission" date="2022-01" db="EMBL/GenBank/DDBJ databases">
        <authorList>
            <person name="King R."/>
        </authorList>
    </citation>
    <scope>NUCLEOTIDE SEQUENCE</scope>
</reference>
<dbReference type="InterPro" id="IPR009522">
    <property type="entry name" value="Capsid_Phlebovir/Tenuivir"/>
</dbReference>
<dbReference type="GO" id="GO:0003723">
    <property type="term" value="F:RNA binding"/>
    <property type="evidence" value="ECO:0007669"/>
    <property type="project" value="InterPro"/>
</dbReference>
<dbReference type="AlphaFoldDB" id="A0A9N9TMW7"/>
<dbReference type="EMBL" id="OU900105">
    <property type="protein sequence ID" value="CAG9856940.1"/>
    <property type="molecule type" value="Genomic_DNA"/>
</dbReference>
<protein>
    <submittedName>
        <fullName evidence="1">Uncharacterized protein</fullName>
    </submittedName>
</protein>
<sequence length="271" mass="31200">MSSENSSGLFYMGKIINFKVPSSMFLQKDPWEQREILTKNPEYDENDILTMCTFYFTRGTNNLEKIMRTSNESDRRVLDKLIKRYSLVSKGYHATTMNLSRIAKYFPEQSVLCLDKMPAGDVRRPISLVEMGELLGVSSFPQTLTTTTILSIIPHDENLIHPVDANKIYMIVLAYAAQETPVINPAMASKSFSERFYYNRTFAVALYKSKLFTDEERFEIASKIKGVFYVENGSLRLLDHINKVYDCCMSYLKAKHVVVFVPITNYSRCKC</sequence>
<name>A0A9N9TMW7_PHYSR</name>
<keyword evidence="2" id="KW-1185">Reference proteome</keyword>
<organism evidence="1 2">
    <name type="scientific">Phyllotreta striolata</name>
    <name type="common">Striped flea beetle</name>
    <name type="synonym">Crioceris striolata</name>
    <dbReference type="NCBI Taxonomy" id="444603"/>
    <lineage>
        <taxon>Eukaryota</taxon>
        <taxon>Metazoa</taxon>
        <taxon>Ecdysozoa</taxon>
        <taxon>Arthropoda</taxon>
        <taxon>Hexapoda</taxon>
        <taxon>Insecta</taxon>
        <taxon>Pterygota</taxon>
        <taxon>Neoptera</taxon>
        <taxon>Endopterygota</taxon>
        <taxon>Coleoptera</taxon>
        <taxon>Polyphaga</taxon>
        <taxon>Cucujiformia</taxon>
        <taxon>Chrysomeloidea</taxon>
        <taxon>Chrysomelidae</taxon>
        <taxon>Galerucinae</taxon>
        <taxon>Alticini</taxon>
        <taxon>Phyllotreta</taxon>
    </lineage>
</organism>